<sequence length="52" mass="6049">MVPLNHNGDCQHLWDKICVPPLPVLCMRIIHLQLRYAASIYAAFFGLQEKQR</sequence>
<dbReference type="AlphaFoldDB" id="A0A0A9AGG2"/>
<name>A0A0A9AGG2_ARUDO</name>
<proteinExistence type="predicted"/>
<organism evidence="1">
    <name type="scientific">Arundo donax</name>
    <name type="common">Giant reed</name>
    <name type="synonym">Donax arundinaceus</name>
    <dbReference type="NCBI Taxonomy" id="35708"/>
    <lineage>
        <taxon>Eukaryota</taxon>
        <taxon>Viridiplantae</taxon>
        <taxon>Streptophyta</taxon>
        <taxon>Embryophyta</taxon>
        <taxon>Tracheophyta</taxon>
        <taxon>Spermatophyta</taxon>
        <taxon>Magnoliopsida</taxon>
        <taxon>Liliopsida</taxon>
        <taxon>Poales</taxon>
        <taxon>Poaceae</taxon>
        <taxon>PACMAD clade</taxon>
        <taxon>Arundinoideae</taxon>
        <taxon>Arundineae</taxon>
        <taxon>Arundo</taxon>
    </lineage>
</organism>
<dbReference type="EMBL" id="GBRH01248932">
    <property type="protein sequence ID" value="JAD48963.1"/>
    <property type="molecule type" value="Transcribed_RNA"/>
</dbReference>
<protein>
    <submittedName>
        <fullName evidence="1">Uncharacterized protein</fullName>
    </submittedName>
</protein>
<reference evidence="1" key="2">
    <citation type="journal article" date="2015" name="Data Brief">
        <title>Shoot transcriptome of the giant reed, Arundo donax.</title>
        <authorList>
            <person name="Barrero R.A."/>
            <person name="Guerrero F.D."/>
            <person name="Moolhuijzen P."/>
            <person name="Goolsby J.A."/>
            <person name="Tidwell J."/>
            <person name="Bellgard S.E."/>
            <person name="Bellgard M.I."/>
        </authorList>
    </citation>
    <scope>NUCLEOTIDE SEQUENCE</scope>
    <source>
        <tissue evidence="1">Shoot tissue taken approximately 20 cm above the soil surface</tissue>
    </source>
</reference>
<reference evidence="1" key="1">
    <citation type="submission" date="2014-09" db="EMBL/GenBank/DDBJ databases">
        <authorList>
            <person name="Magalhaes I.L.F."/>
            <person name="Oliveira U."/>
            <person name="Santos F.R."/>
            <person name="Vidigal T.H.D.A."/>
            <person name="Brescovit A.D."/>
            <person name="Santos A.J."/>
        </authorList>
    </citation>
    <scope>NUCLEOTIDE SEQUENCE</scope>
    <source>
        <tissue evidence="1">Shoot tissue taken approximately 20 cm above the soil surface</tissue>
    </source>
</reference>
<accession>A0A0A9AGG2</accession>
<evidence type="ECO:0000313" key="1">
    <source>
        <dbReference type="EMBL" id="JAD48963.1"/>
    </source>
</evidence>